<name>A0A1Z5IIX6_9LACO</name>
<dbReference type="InterPro" id="IPR037284">
    <property type="entry name" value="SUF_FeS_clus_asmbl_SufBD_sf"/>
</dbReference>
<dbReference type="SUPFAM" id="SSF101960">
    <property type="entry name" value="Stabilizer of iron transporter SufD"/>
    <property type="match status" value="1"/>
</dbReference>
<organism evidence="4 5">
    <name type="scientific">Secundilactobacillus silagei JCM 19001</name>
    <dbReference type="NCBI Taxonomy" id="1302250"/>
    <lineage>
        <taxon>Bacteria</taxon>
        <taxon>Bacillati</taxon>
        <taxon>Bacillota</taxon>
        <taxon>Bacilli</taxon>
        <taxon>Lactobacillales</taxon>
        <taxon>Lactobacillaceae</taxon>
        <taxon>Secundilactobacillus</taxon>
    </lineage>
</organism>
<dbReference type="GO" id="GO:0016226">
    <property type="term" value="P:iron-sulfur cluster assembly"/>
    <property type="evidence" value="ECO:0007669"/>
    <property type="project" value="InterPro"/>
</dbReference>
<accession>A0A1Z5IIX6</accession>
<comment type="caution">
    <text evidence="4">The sequence shown here is derived from an EMBL/GenBank/DDBJ whole genome shotgun (WGS) entry which is preliminary data.</text>
</comment>
<dbReference type="NCBIfam" id="TIGR01981">
    <property type="entry name" value="sufD"/>
    <property type="match status" value="1"/>
</dbReference>
<evidence type="ECO:0000313" key="5">
    <source>
        <dbReference type="Proteomes" id="UP000198402"/>
    </source>
</evidence>
<feature type="domain" description="SUF system FeS cluster assembly SufBD core" evidence="2">
    <location>
        <begin position="175"/>
        <end position="402"/>
    </location>
</feature>
<evidence type="ECO:0000313" key="4">
    <source>
        <dbReference type="EMBL" id="GAX01713.1"/>
    </source>
</evidence>
<dbReference type="InterPro" id="IPR000825">
    <property type="entry name" value="SUF_FeS_clus_asmbl_SufBD_core"/>
</dbReference>
<dbReference type="InterPro" id="IPR055346">
    <property type="entry name" value="Fe-S_cluster_assembly_SufBD"/>
</dbReference>
<dbReference type="PANTHER" id="PTHR30508">
    <property type="entry name" value="FES CLUSTER ASSEMBLY PROTEIN SUF"/>
    <property type="match status" value="1"/>
</dbReference>
<evidence type="ECO:0000259" key="3">
    <source>
        <dbReference type="Pfam" id="PF19295"/>
    </source>
</evidence>
<dbReference type="PANTHER" id="PTHR30508:SF1">
    <property type="entry name" value="UPF0051 PROTEIN ABCI8, CHLOROPLASTIC-RELATED"/>
    <property type="match status" value="1"/>
</dbReference>
<dbReference type="EMBL" id="BCMG01000009">
    <property type="protein sequence ID" value="GAX01713.1"/>
    <property type="molecule type" value="Genomic_DNA"/>
</dbReference>
<dbReference type="AlphaFoldDB" id="A0A1Z5IIX6"/>
<sequence>MISAVQDYEAIKTAVKTAADAHGEPDWFVQRRLAAVDAMQKLALPEVKRYDFHRWPLMDNMDLNFRKSDTSLANDLPQSKGQIRFVQVGQTTVAVNVPTELSKQGVILTDIFSAFRDYSELTQKYFMTKVTKFNENKLTAYQQAFLNSGVFLYVPKGVEIKQPIEVYLIQDSTVKQAMVSHVLIIADEGSQFSFIQHLNTKGETENAAHCMVEVMSQPDSHVHFSSVDELGKNTYSFLHRRAYLSDDARFDWAVGIVNEQNTLGDITSELVGNGSHSESKVIAVTTGKQSNGINNRVVNIGKHTTANISQRGVLLEKSELIFNGIGNIIHGASGANAEQENRVLMMSDQAHGDANPILLIDENDVIAGHAASVGQVDENQMYYLMSRGIDKELAQRLVIRGFLGPVLEEIPLPEVRQEMIDVIERKIEDGQHFKQSNE</sequence>
<dbReference type="InterPro" id="IPR045595">
    <property type="entry name" value="SufBD_N"/>
</dbReference>
<dbReference type="STRING" id="1302250.GCA_001313225_02310"/>
<dbReference type="InterPro" id="IPR011542">
    <property type="entry name" value="SUF_FeS_clus_asmbl_SufD"/>
</dbReference>
<dbReference type="Proteomes" id="UP000198402">
    <property type="component" value="Unassembled WGS sequence"/>
</dbReference>
<evidence type="ECO:0000256" key="1">
    <source>
        <dbReference type="ARBA" id="ARBA00043967"/>
    </source>
</evidence>
<gene>
    <name evidence="4" type="primary">sufD</name>
    <name evidence="4" type="ORF">IWT126_01756</name>
</gene>
<proteinExistence type="inferred from homology"/>
<reference evidence="4 5" key="1">
    <citation type="submission" date="2015-11" db="EMBL/GenBank/DDBJ databases">
        <title>Draft genome sequences of new species of the genus Lactobacillus isolated from orchardgrass silage.</title>
        <authorList>
            <person name="Tohno M."/>
            <person name="Tanizawa Y."/>
            <person name="Arita M."/>
        </authorList>
    </citation>
    <scope>NUCLEOTIDE SEQUENCE [LARGE SCALE GENOMIC DNA]</scope>
    <source>
        <strain evidence="4 5">IWT126</strain>
    </source>
</reference>
<evidence type="ECO:0000259" key="2">
    <source>
        <dbReference type="Pfam" id="PF01458"/>
    </source>
</evidence>
<dbReference type="Pfam" id="PF19295">
    <property type="entry name" value="SufBD_N"/>
    <property type="match status" value="1"/>
</dbReference>
<feature type="domain" description="SUF system FeS cluster assembly SufBD N-terminal" evidence="3">
    <location>
        <begin position="92"/>
        <end position="166"/>
    </location>
</feature>
<dbReference type="Pfam" id="PF01458">
    <property type="entry name" value="SUFBD_core"/>
    <property type="match status" value="1"/>
</dbReference>
<protein>
    <submittedName>
        <fullName evidence="4">Fe-S cluster assembly protein SufD</fullName>
    </submittedName>
</protein>
<keyword evidence="5" id="KW-1185">Reference proteome</keyword>
<comment type="similarity">
    <text evidence="1">Belongs to the iron-sulfur cluster assembly SufBD family.</text>
</comment>